<dbReference type="STRING" id="240015.ACP_0279"/>
<name>C1F9C5_ACIC5</name>
<organism evidence="1 2">
    <name type="scientific">Acidobacterium capsulatum (strain ATCC 51196 / DSM 11244 / BCRC 80197 / JCM 7670 / NBRC 15755 / NCIMB 13165 / 161)</name>
    <dbReference type="NCBI Taxonomy" id="240015"/>
    <lineage>
        <taxon>Bacteria</taxon>
        <taxon>Pseudomonadati</taxon>
        <taxon>Acidobacteriota</taxon>
        <taxon>Terriglobia</taxon>
        <taxon>Terriglobales</taxon>
        <taxon>Acidobacteriaceae</taxon>
        <taxon>Acidobacterium</taxon>
    </lineage>
</organism>
<sequence length="174" mass="18772">MDGGCVKQIAGFLSLCAVLLLVPSAKAGKLPSSCGPMGAHPSIQLQTFSRKLSPIPVGMARLVVVQQIGVCPHCGVVRVGLNGKWIGANKGDSWFAVTIPPGKQRVCVAWNAPFVRLTDRIHLTELDAEAGKTYYLETTALTGKYEVNRVLLEKTTQNEAWFLRSNSKMATASF</sequence>
<evidence type="ECO:0000313" key="2">
    <source>
        <dbReference type="Proteomes" id="UP000002207"/>
    </source>
</evidence>
<dbReference type="HOGENOM" id="CLU_1536784_0_0_0"/>
<keyword evidence="2" id="KW-1185">Reference proteome</keyword>
<dbReference type="EMBL" id="CP001472">
    <property type="protein sequence ID" value="ACO34521.1"/>
    <property type="molecule type" value="Genomic_DNA"/>
</dbReference>
<dbReference type="InParanoid" id="C1F9C5"/>
<dbReference type="AlphaFoldDB" id="C1F9C5"/>
<dbReference type="Proteomes" id="UP000002207">
    <property type="component" value="Chromosome"/>
</dbReference>
<proteinExistence type="predicted"/>
<reference evidence="1 2" key="1">
    <citation type="journal article" date="2009" name="Appl. Environ. Microbiol.">
        <title>Three genomes from the phylum Acidobacteria provide insight into the lifestyles of these microorganisms in soils.</title>
        <authorList>
            <person name="Ward N.L."/>
            <person name="Challacombe J.F."/>
            <person name="Janssen P.H."/>
            <person name="Henrissat B."/>
            <person name="Coutinho P.M."/>
            <person name="Wu M."/>
            <person name="Xie G."/>
            <person name="Haft D.H."/>
            <person name="Sait M."/>
            <person name="Badger J."/>
            <person name="Barabote R.D."/>
            <person name="Bradley B."/>
            <person name="Brettin T.S."/>
            <person name="Brinkac L.M."/>
            <person name="Bruce D."/>
            <person name="Creasy T."/>
            <person name="Daugherty S.C."/>
            <person name="Davidsen T.M."/>
            <person name="DeBoy R.T."/>
            <person name="Detter J.C."/>
            <person name="Dodson R.J."/>
            <person name="Durkin A.S."/>
            <person name="Ganapathy A."/>
            <person name="Gwinn-Giglio M."/>
            <person name="Han C.S."/>
            <person name="Khouri H."/>
            <person name="Kiss H."/>
            <person name="Kothari S.P."/>
            <person name="Madupu R."/>
            <person name="Nelson K.E."/>
            <person name="Nelson W.C."/>
            <person name="Paulsen I."/>
            <person name="Penn K."/>
            <person name="Ren Q."/>
            <person name="Rosovitz M.J."/>
            <person name="Selengut J.D."/>
            <person name="Shrivastava S."/>
            <person name="Sullivan S.A."/>
            <person name="Tapia R."/>
            <person name="Thompson L.S."/>
            <person name="Watkins K.L."/>
            <person name="Yang Q."/>
            <person name="Yu C."/>
            <person name="Zafar N."/>
            <person name="Zhou L."/>
            <person name="Kuske C.R."/>
        </authorList>
    </citation>
    <scope>NUCLEOTIDE SEQUENCE [LARGE SCALE GENOMIC DNA]</scope>
    <source>
        <strain evidence="2">ATCC 51196 / DSM 11244 / BCRC 80197 / JCM 7670 / NBRC 15755 / NCIMB 13165 / 161</strain>
    </source>
</reference>
<accession>C1F9C5</accession>
<protein>
    <submittedName>
        <fullName evidence="1">Uncharacterized protein</fullName>
    </submittedName>
</protein>
<evidence type="ECO:0000313" key="1">
    <source>
        <dbReference type="EMBL" id="ACO34521.1"/>
    </source>
</evidence>
<gene>
    <name evidence="1" type="ordered locus">ACP_0279</name>
</gene>
<dbReference type="KEGG" id="aca:ACP_0279"/>